<evidence type="ECO:0000256" key="1">
    <source>
        <dbReference type="SAM" id="MobiDB-lite"/>
    </source>
</evidence>
<dbReference type="AlphaFoldDB" id="A0AAW0K2E5"/>
<comment type="caution">
    <text evidence="2">The sequence shown here is derived from an EMBL/GenBank/DDBJ whole genome shotgun (WGS) entry which is preliminary data.</text>
</comment>
<evidence type="ECO:0000313" key="3">
    <source>
        <dbReference type="Proteomes" id="UP001488838"/>
    </source>
</evidence>
<organism evidence="2 3">
    <name type="scientific">Myodes glareolus</name>
    <name type="common">Bank vole</name>
    <name type="synonym">Clethrionomys glareolus</name>
    <dbReference type="NCBI Taxonomy" id="447135"/>
    <lineage>
        <taxon>Eukaryota</taxon>
        <taxon>Metazoa</taxon>
        <taxon>Chordata</taxon>
        <taxon>Craniata</taxon>
        <taxon>Vertebrata</taxon>
        <taxon>Euteleostomi</taxon>
        <taxon>Mammalia</taxon>
        <taxon>Eutheria</taxon>
        <taxon>Euarchontoglires</taxon>
        <taxon>Glires</taxon>
        <taxon>Rodentia</taxon>
        <taxon>Myomorpha</taxon>
        <taxon>Muroidea</taxon>
        <taxon>Cricetidae</taxon>
        <taxon>Arvicolinae</taxon>
        <taxon>Myodes</taxon>
    </lineage>
</organism>
<protein>
    <submittedName>
        <fullName evidence="2">Uncharacterized protein</fullName>
    </submittedName>
</protein>
<feature type="compositionally biased region" description="Low complexity" evidence="1">
    <location>
        <begin position="57"/>
        <end position="72"/>
    </location>
</feature>
<reference evidence="2 3" key="1">
    <citation type="journal article" date="2023" name="bioRxiv">
        <title>Conserved and derived expression patterns and positive selection on dental genes reveal complex evolutionary context of ever-growing rodent molars.</title>
        <authorList>
            <person name="Calamari Z.T."/>
            <person name="Song A."/>
            <person name="Cohen E."/>
            <person name="Akter M."/>
            <person name="Roy R.D."/>
            <person name="Hallikas O."/>
            <person name="Christensen M.M."/>
            <person name="Li P."/>
            <person name="Marangoni P."/>
            <person name="Jernvall J."/>
            <person name="Klein O.D."/>
        </authorList>
    </citation>
    <scope>NUCLEOTIDE SEQUENCE [LARGE SCALE GENOMIC DNA]</scope>
    <source>
        <strain evidence="2">V071</strain>
    </source>
</reference>
<name>A0AAW0K2E5_MYOGA</name>
<gene>
    <name evidence="2" type="ORF">U0070_026845</name>
</gene>
<dbReference type="EMBL" id="JBBHLL010000009">
    <property type="protein sequence ID" value="KAK7832649.1"/>
    <property type="molecule type" value="Genomic_DNA"/>
</dbReference>
<sequence length="112" mass="12299">MTIRPRLSTFGLEEAMVQLSSVVWNPGSSDTSRLHHAAVKKEKERCGINSNGGGCGSRNNSHNIRSRSSGSGFPHPYPHSRCPVPGGGPRGRRQQRRLDKTGDLQIFYAWGL</sequence>
<keyword evidence="3" id="KW-1185">Reference proteome</keyword>
<evidence type="ECO:0000313" key="2">
    <source>
        <dbReference type="EMBL" id="KAK7832649.1"/>
    </source>
</evidence>
<dbReference type="Proteomes" id="UP001488838">
    <property type="component" value="Unassembled WGS sequence"/>
</dbReference>
<feature type="region of interest" description="Disordered" evidence="1">
    <location>
        <begin position="41"/>
        <end position="100"/>
    </location>
</feature>
<accession>A0AAW0K2E5</accession>
<proteinExistence type="predicted"/>